<accession>A0A2J7ZPZ2</accession>
<dbReference type="OrthoDB" id="2155333at2759"/>
<sequence>MRWPACFLWERFALVRPAEHEQGAELRWGAHAHNPHGSVAVYLGPQLAEMLGMIQASSLGAGDGGQGALVKLCLSSPIVFDVSYQ</sequence>
<organism evidence="1 2">
    <name type="scientific">Tetrabaena socialis</name>
    <dbReference type="NCBI Taxonomy" id="47790"/>
    <lineage>
        <taxon>Eukaryota</taxon>
        <taxon>Viridiplantae</taxon>
        <taxon>Chlorophyta</taxon>
        <taxon>core chlorophytes</taxon>
        <taxon>Chlorophyceae</taxon>
        <taxon>CS clade</taxon>
        <taxon>Chlamydomonadales</taxon>
        <taxon>Tetrabaenaceae</taxon>
        <taxon>Tetrabaena</taxon>
    </lineage>
</organism>
<name>A0A2J7ZPZ2_9CHLO</name>
<dbReference type="Proteomes" id="UP000236333">
    <property type="component" value="Unassembled WGS sequence"/>
</dbReference>
<comment type="caution">
    <text evidence="1">The sequence shown here is derived from an EMBL/GenBank/DDBJ whole genome shotgun (WGS) entry which is preliminary data.</text>
</comment>
<reference evidence="1 2" key="1">
    <citation type="journal article" date="2017" name="Mol. Biol. Evol.">
        <title>The 4-celled Tetrabaena socialis nuclear genome reveals the essential components for genetic control of cell number at the origin of multicellularity in the volvocine lineage.</title>
        <authorList>
            <person name="Featherston J."/>
            <person name="Arakaki Y."/>
            <person name="Hanschen E.R."/>
            <person name="Ferris P.J."/>
            <person name="Michod R.E."/>
            <person name="Olson B.J.S.C."/>
            <person name="Nozaki H."/>
            <person name="Durand P.M."/>
        </authorList>
    </citation>
    <scope>NUCLEOTIDE SEQUENCE [LARGE SCALE GENOMIC DNA]</scope>
    <source>
        <strain evidence="1 2">NIES-571</strain>
    </source>
</reference>
<keyword evidence="2" id="KW-1185">Reference proteome</keyword>
<dbReference type="AlphaFoldDB" id="A0A2J7ZPZ2"/>
<dbReference type="EMBL" id="PGGS01000675">
    <property type="protein sequence ID" value="PNH02331.1"/>
    <property type="molecule type" value="Genomic_DNA"/>
</dbReference>
<evidence type="ECO:0000313" key="2">
    <source>
        <dbReference type="Proteomes" id="UP000236333"/>
    </source>
</evidence>
<proteinExistence type="predicted"/>
<protein>
    <submittedName>
        <fullName evidence="1">Uncharacterized protein</fullName>
    </submittedName>
</protein>
<evidence type="ECO:0000313" key="1">
    <source>
        <dbReference type="EMBL" id="PNH02331.1"/>
    </source>
</evidence>
<gene>
    <name evidence="1" type="ORF">TSOC_011698</name>
</gene>